<feature type="domain" description="Solute-binding protein family 5" evidence="4">
    <location>
        <begin position="77"/>
        <end position="429"/>
    </location>
</feature>
<dbReference type="Pfam" id="PF00496">
    <property type="entry name" value="SBP_bac_5"/>
    <property type="match status" value="1"/>
</dbReference>
<organism evidence="5 6">
    <name type="scientific">Antarcticimicrobium sediminis</name>
    <dbReference type="NCBI Taxonomy" id="2546227"/>
    <lineage>
        <taxon>Bacteria</taxon>
        <taxon>Pseudomonadati</taxon>
        <taxon>Pseudomonadota</taxon>
        <taxon>Alphaproteobacteria</taxon>
        <taxon>Rhodobacterales</taxon>
        <taxon>Paracoccaceae</taxon>
        <taxon>Antarcticimicrobium</taxon>
    </lineage>
</organism>
<dbReference type="GO" id="GO:1904680">
    <property type="term" value="F:peptide transmembrane transporter activity"/>
    <property type="evidence" value="ECO:0007669"/>
    <property type="project" value="TreeGrafter"/>
</dbReference>
<dbReference type="EMBL" id="SMFP01000009">
    <property type="protein sequence ID" value="TDE36715.1"/>
    <property type="molecule type" value="Genomic_DNA"/>
</dbReference>
<dbReference type="PANTHER" id="PTHR30290:SF38">
    <property type="entry name" value="D,D-DIPEPTIDE-BINDING PERIPLASMIC PROTEIN DDPA-RELATED"/>
    <property type="match status" value="1"/>
</dbReference>
<dbReference type="AlphaFoldDB" id="A0A4R5EPM7"/>
<evidence type="ECO:0000256" key="2">
    <source>
        <dbReference type="ARBA" id="ARBA00005695"/>
    </source>
</evidence>
<keyword evidence="6" id="KW-1185">Reference proteome</keyword>
<dbReference type="GO" id="GO:0043190">
    <property type="term" value="C:ATP-binding cassette (ABC) transporter complex"/>
    <property type="evidence" value="ECO:0007669"/>
    <property type="project" value="InterPro"/>
</dbReference>
<comment type="caution">
    <text evidence="5">The sequence shown here is derived from an EMBL/GenBank/DDBJ whole genome shotgun (WGS) entry which is preliminary data.</text>
</comment>
<dbReference type="GO" id="GO:0030288">
    <property type="term" value="C:outer membrane-bounded periplasmic space"/>
    <property type="evidence" value="ECO:0007669"/>
    <property type="project" value="UniProtKB-ARBA"/>
</dbReference>
<dbReference type="GO" id="GO:0015833">
    <property type="term" value="P:peptide transport"/>
    <property type="evidence" value="ECO:0007669"/>
    <property type="project" value="TreeGrafter"/>
</dbReference>
<dbReference type="Gene3D" id="3.10.105.10">
    <property type="entry name" value="Dipeptide-binding Protein, Domain 3"/>
    <property type="match status" value="1"/>
</dbReference>
<dbReference type="InterPro" id="IPR000914">
    <property type="entry name" value="SBP_5_dom"/>
</dbReference>
<evidence type="ECO:0000256" key="1">
    <source>
        <dbReference type="ARBA" id="ARBA00004418"/>
    </source>
</evidence>
<comment type="similarity">
    <text evidence="2">Belongs to the bacterial solute-binding protein 5 family.</text>
</comment>
<dbReference type="PANTHER" id="PTHR30290">
    <property type="entry name" value="PERIPLASMIC BINDING COMPONENT OF ABC TRANSPORTER"/>
    <property type="match status" value="1"/>
</dbReference>
<dbReference type="Proteomes" id="UP000294662">
    <property type="component" value="Unassembled WGS sequence"/>
</dbReference>
<gene>
    <name evidence="5" type="ORF">E1B25_14470</name>
</gene>
<reference evidence="5 6" key="1">
    <citation type="submission" date="2019-03" db="EMBL/GenBank/DDBJ databases">
        <authorList>
            <person name="Zhang S."/>
        </authorList>
    </citation>
    <scope>NUCLEOTIDE SEQUENCE [LARGE SCALE GENOMIC DNA]</scope>
    <source>
        <strain evidence="5 6">S4J41</strain>
    </source>
</reference>
<sequence length="509" mass="56339">MTTFDRRNILQLLGIGVAGAALPGSAVLAQAGRDMVTIAWPSDVPSWDPNQRFSPDAQPLFKLVFDQPVGQDPDLTLIPSLMTEWSLAEDGLSLSFTLRDDVTFHNGAPMTAEDVRYTFYERIKAGHKLDIANSWRHVTDIEVISPTSGVFRFGSPAPTAPQWLAFMGSYVVPKAYMEEVGVDGFRDAPIGTGPYKLVDYQMNSRLVFERNENYWGGVPEIKTITVDVIKDTSARVAAVQSGQADLTINIPVRETLRLDKTEGLTGEINAITRVILLQMRHDGEFAEQNLRLAAHHAIDKAAISKAFYGGAAVPLSVVSPPGTPGYVEGYEFAYDPEKSKELLAAAGFSADNPAKFTMATTNGHFPSDYDIARALLQMWKKVGIEVELEVIEYAKYFELNRGHKLPPATLYSWDNATGDPEIFTGYLLNPKMPFSSWKAEKPGDEVLRLFGEPDYAKRIAGYQALNREATEMGAAIPLLQSVQTLVRKSDLDYRIYRNGWVLGNSMKWG</sequence>
<dbReference type="OrthoDB" id="9803988at2"/>
<evidence type="ECO:0000259" key="4">
    <source>
        <dbReference type="Pfam" id="PF00496"/>
    </source>
</evidence>
<dbReference type="InterPro" id="IPR039424">
    <property type="entry name" value="SBP_5"/>
</dbReference>
<evidence type="ECO:0000256" key="3">
    <source>
        <dbReference type="ARBA" id="ARBA00022729"/>
    </source>
</evidence>
<protein>
    <submittedName>
        <fullName evidence="5">ABC transporter substrate-binding protein</fullName>
    </submittedName>
</protein>
<dbReference type="InterPro" id="IPR030678">
    <property type="entry name" value="Peptide/Ni-bd"/>
</dbReference>
<dbReference type="RefSeq" id="WP_132830228.1">
    <property type="nucleotide sequence ID" value="NZ_SMFP01000009.1"/>
</dbReference>
<keyword evidence="3" id="KW-0732">Signal</keyword>
<evidence type="ECO:0000313" key="5">
    <source>
        <dbReference type="EMBL" id="TDE36715.1"/>
    </source>
</evidence>
<name>A0A4R5EPM7_9RHOB</name>
<dbReference type="InterPro" id="IPR006311">
    <property type="entry name" value="TAT_signal"/>
</dbReference>
<accession>A0A4R5EPM7</accession>
<dbReference type="SUPFAM" id="SSF53850">
    <property type="entry name" value="Periplasmic binding protein-like II"/>
    <property type="match status" value="1"/>
</dbReference>
<dbReference type="Gene3D" id="3.90.76.10">
    <property type="entry name" value="Dipeptide-binding Protein, Domain 1"/>
    <property type="match status" value="1"/>
</dbReference>
<dbReference type="Gene3D" id="3.40.190.10">
    <property type="entry name" value="Periplasmic binding protein-like II"/>
    <property type="match status" value="1"/>
</dbReference>
<dbReference type="PIRSF" id="PIRSF002741">
    <property type="entry name" value="MppA"/>
    <property type="match status" value="1"/>
</dbReference>
<comment type="subcellular location">
    <subcellularLocation>
        <location evidence="1">Periplasm</location>
    </subcellularLocation>
</comment>
<proteinExistence type="inferred from homology"/>
<evidence type="ECO:0000313" key="6">
    <source>
        <dbReference type="Proteomes" id="UP000294662"/>
    </source>
</evidence>
<dbReference type="PROSITE" id="PS51318">
    <property type="entry name" value="TAT"/>
    <property type="match status" value="1"/>
</dbReference>